<keyword evidence="4" id="KW-1185">Reference proteome</keyword>
<organism evidence="3 4">
    <name type="scientific">Streptantibioticus ferralitis</name>
    <dbReference type="NCBI Taxonomy" id="236510"/>
    <lineage>
        <taxon>Bacteria</taxon>
        <taxon>Bacillati</taxon>
        <taxon>Actinomycetota</taxon>
        <taxon>Actinomycetes</taxon>
        <taxon>Kitasatosporales</taxon>
        <taxon>Streptomycetaceae</taxon>
        <taxon>Streptantibioticus</taxon>
    </lineage>
</organism>
<protein>
    <submittedName>
        <fullName evidence="3">LLM class flavin-dependent oxidoreductase</fullName>
    </submittedName>
</protein>
<accession>A0ABT5YY82</accession>
<sequence length="345" mass="35770">MKLGVNLTYQGASELAVAAERFGYDVAFAPEGYRSDAASVLGMVAGRTDRIGLASGVMQIPARPPGLAALTAATLNSLSAGRFRLGLGVSNPDVSDGWYGVPFDRPLERTREYVEIVRMALSGEPVVYAGEHYQLPSSGSAGGAPLHVITEPAGALVPVYLGAVGPRNLQLAGEIADGWIGVFAAPEQVAESVERIAAGRALRGSTMAGFEVIPCLATSVGESVEGCVDLLRAHYAHLMGIGDPARNFYCKLAARLGWPQDAQEVSLRVRAGDRAGAAAAVPTDFVDQTSLVGPVDRIAERMAAYAEAGVTTLSIMISAVATDLTGRLAILEQAMAALEKSGAGS</sequence>
<evidence type="ECO:0000313" key="4">
    <source>
        <dbReference type="Proteomes" id="UP001220022"/>
    </source>
</evidence>
<dbReference type="EMBL" id="JARHTQ010000006">
    <property type="protein sequence ID" value="MDF2256525.1"/>
    <property type="molecule type" value="Genomic_DNA"/>
</dbReference>
<dbReference type="PANTHER" id="PTHR43244:SF1">
    <property type="entry name" value="5,10-METHYLENETETRAHYDROMETHANOPTERIN REDUCTASE"/>
    <property type="match status" value="1"/>
</dbReference>
<dbReference type="InterPro" id="IPR011251">
    <property type="entry name" value="Luciferase-like_dom"/>
</dbReference>
<comment type="caution">
    <text evidence="3">The sequence shown here is derived from an EMBL/GenBank/DDBJ whole genome shotgun (WGS) entry which is preliminary data.</text>
</comment>
<evidence type="ECO:0000313" key="3">
    <source>
        <dbReference type="EMBL" id="MDF2256525.1"/>
    </source>
</evidence>
<proteinExistence type="predicted"/>
<feature type="domain" description="Luciferase-like" evidence="2">
    <location>
        <begin position="9"/>
        <end position="311"/>
    </location>
</feature>
<dbReference type="CDD" id="cd01097">
    <property type="entry name" value="Tetrahydromethanopterin_reductase"/>
    <property type="match status" value="1"/>
</dbReference>
<dbReference type="Proteomes" id="UP001220022">
    <property type="component" value="Unassembled WGS sequence"/>
</dbReference>
<dbReference type="InterPro" id="IPR036661">
    <property type="entry name" value="Luciferase-like_sf"/>
</dbReference>
<dbReference type="SUPFAM" id="SSF51679">
    <property type="entry name" value="Bacterial luciferase-like"/>
    <property type="match status" value="1"/>
</dbReference>
<keyword evidence="1" id="KW-0560">Oxidoreductase</keyword>
<reference evidence="3 4" key="1">
    <citation type="submission" date="2023-03" db="EMBL/GenBank/DDBJ databases">
        <title>Draft genome sequence of type strain Streptomyces ferralitis JCM 14344.</title>
        <authorList>
            <person name="Klaysubun C."/>
            <person name="Duangmal K."/>
        </authorList>
    </citation>
    <scope>NUCLEOTIDE SEQUENCE [LARGE SCALE GENOMIC DNA]</scope>
    <source>
        <strain evidence="3 4">JCM 14344</strain>
    </source>
</reference>
<dbReference type="PANTHER" id="PTHR43244">
    <property type="match status" value="1"/>
</dbReference>
<dbReference type="InterPro" id="IPR050564">
    <property type="entry name" value="F420-G6PD/mer"/>
</dbReference>
<evidence type="ECO:0000256" key="1">
    <source>
        <dbReference type="ARBA" id="ARBA00023002"/>
    </source>
</evidence>
<gene>
    <name evidence="3" type="ORF">P2L57_12505</name>
</gene>
<name>A0ABT5YY82_9ACTN</name>
<evidence type="ECO:0000259" key="2">
    <source>
        <dbReference type="Pfam" id="PF00296"/>
    </source>
</evidence>
<dbReference type="Pfam" id="PF00296">
    <property type="entry name" value="Bac_luciferase"/>
    <property type="match status" value="1"/>
</dbReference>
<dbReference type="Gene3D" id="3.20.20.30">
    <property type="entry name" value="Luciferase-like domain"/>
    <property type="match status" value="1"/>
</dbReference>